<keyword evidence="2" id="KW-1185">Reference proteome</keyword>
<protein>
    <submittedName>
        <fullName evidence="1">Uncharacterized protein</fullName>
    </submittedName>
</protein>
<evidence type="ECO:0000313" key="1">
    <source>
        <dbReference type="EMBL" id="MED6253198.1"/>
    </source>
</evidence>
<reference evidence="1 2" key="1">
    <citation type="submission" date="2021-07" db="EMBL/GenBank/DDBJ databases">
        <authorList>
            <person name="Palmer J.M."/>
        </authorList>
    </citation>
    <scope>NUCLEOTIDE SEQUENCE [LARGE SCALE GENOMIC DNA]</scope>
    <source>
        <strain evidence="1 2">AT_MEX2019</strain>
        <tissue evidence="1">Muscle</tissue>
    </source>
</reference>
<comment type="caution">
    <text evidence="1">The sequence shown here is derived from an EMBL/GenBank/DDBJ whole genome shotgun (WGS) entry which is preliminary data.</text>
</comment>
<accession>A0ABU7BUH7</accession>
<gene>
    <name evidence="1" type="ORF">ATANTOWER_024057</name>
</gene>
<proteinExistence type="predicted"/>
<dbReference type="Proteomes" id="UP001345963">
    <property type="component" value="Unassembled WGS sequence"/>
</dbReference>
<dbReference type="EMBL" id="JAHUTI010064423">
    <property type="protein sequence ID" value="MED6253198.1"/>
    <property type="molecule type" value="Genomic_DNA"/>
</dbReference>
<evidence type="ECO:0000313" key="2">
    <source>
        <dbReference type="Proteomes" id="UP001345963"/>
    </source>
</evidence>
<name>A0ABU7BUH7_9TELE</name>
<organism evidence="1 2">
    <name type="scientific">Ataeniobius toweri</name>
    <dbReference type="NCBI Taxonomy" id="208326"/>
    <lineage>
        <taxon>Eukaryota</taxon>
        <taxon>Metazoa</taxon>
        <taxon>Chordata</taxon>
        <taxon>Craniata</taxon>
        <taxon>Vertebrata</taxon>
        <taxon>Euteleostomi</taxon>
        <taxon>Actinopterygii</taxon>
        <taxon>Neopterygii</taxon>
        <taxon>Teleostei</taxon>
        <taxon>Neoteleostei</taxon>
        <taxon>Acanthomorphata</taxon>
        <taxon>Ovalentaria</taxon>
        <taxon>Atherinomorphae</taxon>
        <taxon>Cyprinodontiformes</taxon>
        <taxon>Goodeidae</taxon>
        <taxon>Ataeniobius</taxon>
    </lineage>
</organism>
<sequence>MHHMNCDVFSEFKMHELFTPEPATVPCTERLNQTKQAMQSLFIPSNLHYTATNMAIVKRNGNYISFQHFNVSNNRCKNFTETIPFRILCIKQGPEVYVSRKRIPFWREVS</sequence>